<organism evidence="2">
    <name type="scientific">marine sediment metagenome</name>
    <dbReference type="NCBI Taxonomy" id="412755"/>
    <lineage>
        <taxon>unclassified sequences</taxon>
        <taxon>metagenomes</taxon>
        <taxon>ecological metagenomes</taxon>
    </lineage>
</organism>
<reference evidence="2" key="1">
    <citation type="journal article" date="2015" name="Nature">
        <title>Complex archaea that bridge the gap between prokaryotes and eukaryotes.</title>
        <authorList>
            <person name="Spang A."/>
            <person name="Saw J.H."/>
            <person name="Jorgensen S.L."/>
            <person name="Zaremba-Niedzwiedzka K."/>
            <person name="Martijn J."/>
            <person name="Lind A.E."/>
            <person name="van Eijk R."/>
            <person name="Schleper C."/>
            <person name="Guy L."/>
            <person name="Ettema T.J."/>
        </authorList>
    </citation>
    <scope>NUCLEOTIDE SEQUENCE</scope>
</reference>
<sequence length="325" mass="37246">PILSSFSGFEYRNIKTQEPLSIHIVEIDPNKYEISPSLANDNKISKETVLDIAKRKKVKAAINGGFFKIDGRPAGILKIDNKWISLPEKQRAALGWDRSNTIFMIDRLDTKATVLLQNLEFSIDGINRPREKDERILYLYPFYNTYQADSNNLSCQVLSKNFFLAFNSEDKISTFLKYNNFDYKVDIFPKISPTLSYIWDDLDHIVGGTPLLIYNREKIFDFSSERTLQKFLTNKYARTAIGIKENGNLLFVVVDGNDYKNSVGLTIDELRDLMYDLGSIYALNLDGGGSSTMVIDDKLINNPEDWYMEEVSNVILILKKIILLD</sequence>
<feature type="non-terminal residue" evidence="2">
    <location>
        <position position="1"/>
    </location>
</feature>
<protein>
    <recommendedName>
        <fullName evidence="1">Phosphodiester glycosidase domain-containing protein</fullName>
    </recommendedName>
</protein>
<accession>A0A0F9I4V6</accession>
<evidence type="ECO:0000313" key="2">
    <source>
        <dbReference type="EMBL" id="KKM14709.1"/>
    </source>
</evidence>
<name>A0A0F9I4V6_9ZZZZ</name>
<dbReference type="Pfam" id="PF09992">
    <property type="entry name" value="NAGPA"/>
    <property type="match status" value="1"/>
</dbReference>
<feature type="domain" description="Phosphodiester glycosidase" evidence="1">
    <location>
        <begin position="194"/>
        <end position="317"/>
    </location>
</feature>
<gene>
    <name evidence="2" type="ORF">LCGC14_1703410</name>
</gene>
<dbReference type="PANTHER" id="PTHR40446">
    <property type="entry name" value="N-ACETYLGLUCOSAMINE-1-PHOSPHODIESTER ALPHA-N-ACETYLGLUCOSAMINIDASE"/>
    <property type="match status" value="1"/>
</dbReference>
<dbReference type="EMBL" id="LAZR01015084">
    <property type="protein sequence ID" value="KKM14709.1"/>
    <property type="molecule type" value="Genomic_DNA"/>
</dbReference>
<evidence type="ECO:0000259" key="1">
    <source>
        <dbReference type="Pfam" id="PF09992"/>
    </source>
</evidence>
<dbReference type="InterPro" id="IPR018711">
    <property type="entry name" value="NAGPA"/>
</dbReference>
<proteinExistence type="predicted"/>
<dbReference type="PANTHER" id="PTHR40446:SF2">
    <property type="entry name" value="N-ACETYLGLUCOSAMINE-1-PHOSPHODIESTER ALPHA-N-ACETYLGLUCOSAMINIDASE"/>
    <property type="match status" value="1"/>
</dbReference>
<comment type="caution">
    <text evidence="2">The sequence shown here is derived from an EMBL/GenBank/DDBJ whole genome shotgun (WGS) entry which is preliminary data.</text>
</comment>
<dbReference type="AlphaFoldDB" id="A0A0F9I4V6"/>